<organism evidence="4">
    <name type="scientific">marine sediment metagenome</name>
    <dbReference type="NCBI Taxonomy" id="412755"/>
    <lineage>
        <taxon>unclassified sequences</taxon>
        <taxon>metagenomes</taxon>
        <taxon>ecological metagenomes</taxon>
    </lineage>
</organism>
<comment type="caution">
    <text evidence="4">The sequence shown here is derived from an EMBL/GenBank/DDBJ whole genome shotgun (WGS) entry which is preliminary data.</text>
</comment>
<evidence type="ECO:0000313" key="4">
    <source>
        <dbReference type="EMBL" id="KKL92301.1"/>
    </source>
</evidence>
<keyword evidence="3" id="KW-0949">S-adenosyl-L-methionine</keyword>
<reference evidence="4" key="1">
    <citation type="journal article" date="2015" name="Nature">
        <title>Complex archaea that bridge the gap between prokaryotes and eukaryotes.</title>
        <authorList>
            <person name="Spang A."/>
            <person name="Saw J.H."/>
            <person name="Jorgensen S.L."/>
            <person name="Zaremba-Niedzwiedzka K."/>
            <person name="Martijn J."/>
            <person name="Lind A.E."/>
            <person name="van Eijk R."/>
            <person name="Schleper C."/>
            <person name="Guy L."/>
            <person name="Ettema T.J."/>
        </authorList>
    </citation>
    <scope>NUCLEOTIDE SEQUENCE</scope>
</reference>
<accession>A0A0F9GP93</accession>
<keyword evidence="2" id="KW-0808">Transferase</keyword>
<dbReference type="GO" id="GO:0032259">
    <property type="term" value="P:methylation"/>
    <property type="evidence" value="ECO:0007669"/>
    <property type="project" value="UniProtKB-KW"/>
</dbReference>
<dbReference type="EMBL" id="LAZR01019503">
    <property type="protein sequence ID" value="KKL92301.1"/>
    <property type="molecule type" value="Genomic_DNA"/>
</dbReference>
<dbReference type="GO" id="GO:0001734">
    <property type="term" value="F:mRNA m(6)A methyltransferase activity"/>
    <property type="evidence" value="ECO:0007669"/>
    <property type="project" value="UniProtKB-ARBA"/>
</dbReference>
<dbReference type="Pfam" id="PF05063">
    <property type="entry name" value="MT-A70"/>
    <property type="match status" value="1"/>
</dbReference>
<name>A0A0F9GP93_9ZZZZ</name>
<dbReference type="PANTHER" id="PTHR12829">
    <property type="entry name" value="N6-ADENOSINE-METHYLTRANSFERASE"/>
    <property type="match status" value="1"/>
</dbReference>
<proteinExistence type="predicted"/>
<dbReference type="InterPro" id="IPR002052">
    <property type="entry name" value="DNA_methylase_N6_adenine_CS"/>
</dbReference>
<protein>
    <submittedName>
        <fullName evidence="4">Uncharacterized protein</fullName>
    </submittedName>
</protein>
<dbReference type="SUPFAM" id="SSF53335">
    <property type="entry name" value="S-adenosyl-L-methionine-dependent methyltransferases"/>
    <property type="match status" value="1"/>
</dbReference>
<dbReference type="GO" id="GO:0003676">
    <property type="term" value="F:nucleic acid binding"/>
    <property type="evidence" value="ECO:0007669"/>
    <property type="project" value="InterPro"/>
</dbReference>
<evidence type="ECO:0000256" key="2">
    <source>
        <dbReference type="ARBA" id="ARBA00022679"/>
    </source>
</evidence>
<dbReference type="PANTHER" id="PTHR12829:SF7">
    <property type="entry name" value="N6-ADENOSINE-METHYLTRANSFERASE CATALYTIC SUBUNIT"/>
    <property type="match status" value="1"/>
</dbReference>
<keyword evidence="1" id="KW-0489">Methyltransferase</keyword>
<sequence length="214" mass="23989">MSSANSQPSKKYSIILADPPWKFSGGIRSSKKIDGKYQHYYTPDTTVGSGKYKSVLSDADICNLGISLRPYLHEDSVLFMWTTDAHLPLALKVMGAWGLPYKTIAFAWNKKEKSGKQVCYYGKWTMKGTELCLLGSRGKANSLIKSHRVRGLVEAERGKHSEKPPEVRGRIVELMGDLPRVELFARRKVEGWDCIGNDIDGVDIYEAFNRIAQG</sequence>
<dbReference type="PROSITE" id="PS00092">
    <property type="entry name" value="N6_MTASE"/>
    <property type="match status" value="1"/>
</dbReference>
<evidence type="ECO:0000256" key="3">
    <source>
        <dbReference type="ARBA" id="ARBA00022691"/>
    </source>
</evidence>
<dbReference type="AlphaFoldDB" id="A0A0F9GP93"/>
<evidence type="ECO:0000256" key="1">
    <source>
        <dbReference type="ARBA" id="ARBA00022603"/>
    </source>
</evidence>
<dbReference type="PROSITE" id="PS51143">
    <property type="entry name" value="MT_A70"/>
    <property type="match status" value="1"/>
</dbReference>
<dbReference type="InterPro" id="IPR007757">
    <property type="entry name" value="MT-A70-like"/>
</dbReference>
<dbReference type="InterPro" id="IPR029063">
    <property type="entry name" value="SAM-dependent_MTases_sf"/>
</dbReference>
<gene>
    <name evidence="4" type="ORF">LCGC14_1886100</name>
</gene>